<dbReference type="EMBL" id="BTSX01000002">
    <property type="protein sequence ID" value="GMS86476.1"/>
    <property type="molecule type" value="Genomic_DNA"/>
</dbReference>
<dbReference type="AlphaFoldDB" id="A0AAV5STI3"/>
<name>A0AAV5STI3_9BILA</name>
<keyword evidence="2" id="KW-1185">Reference proteome</keyword>
<reference evidence="1" key="1">
    <citation type="submission" date="2023-10" db="EMBL/GenBank/DDBJ databases">
        <title>Genome assembly of Pristionchus species.</title>
        <authorList>
            <person name="Yoshida K."/>
            <person name="Sommer R.J."/>
        </authorList>
    </citation>
    <scope>NUCLEOTIDE SEQUENCE</scope>
    <source>
        <strain evidence="1">RS0144</strain>
    </source>
</reference>
<evidence type="ECO:0000313" key="2">
    <source>
        <dbReference type="Proteomes" id="UP001432027"/>
    </source>
</evidence>
<protein>
    <submittedName>
        <fullName evidence="1">Uncharacterized protein</fullName>
    </submittedName>
</protein>
<evidence type="ECO:0000313" key="1">
    <source>
        <dbReference type="EMBL" id="GMS86476.1"/>
    </source>
</evidence>
<gene>
    <name evidence="1" type="ORF">PENTCL1PPCAC_8651</name>
</gene>
<feature type="non-terminal residue" evidence="1">
    <location>
        <position position="141"/>
    </location>
</feature>
<organism evidence="1 2">
    <name type="scientific">Pristionchus entomophagus</name>
    <dbReference type="NCBI Taxonomy" id="358040"/>
    <lineage>
        <taxon>Eukaryota</taxon>
        <taxon>Metazoa</taxon>
        <taxon>Ecdysozoa</taxon>
        <taxon>Nematoda</taxon>
        <taxon>Chromadorea</taxon>
        <taxon>Rhabditida</taxon>
        <taxon>Rhabditina</taxon>
        <taxon>Diplogasteromorpha</taxon>
        <taxon>Diplogasteroidea</taxon>
        <taxon>Neodiplogasteridae</taxon>
        <taxon>Pristionchus</taxon>
    </lineage>
</organism>
<feature type="non-terminal residue" evidence="1">
    <location>
        <position position="1"/>
    </location>
</feature>
<sequence>HDTELLSMSGYFGDRLDMNAFTNWLIDGKLKTIEIAADGVFDALGYDFIEKYAKVVTNPSLNLTERGMMHALYALLSESALAVISTFTDFEVLDKGLQTNAFMELVNLRCNKIRAGKWRLLTGAKIDWATIVAGLTPTMEV</sequence>
<comment type="caution">
    <text evidence="1">The sequence shown here is derived from an EMBL/GenBank/DDBJ whole genome shotgun (WGS) entry which is preliminary data.</text>
</comment>
<dbReference type="Proteomes" id="UP001432027">
    <property type="component" value="Unassembled WGS sequence"/>
</dbReference>
<accession>A0AAV5STI3</accession>
<proteinExistence type="predicted"/>